<evidence type="ECO:0000256" key="7">
    <source>
        <dbReference type="ARBA" id="ARBA00023211"/>
    </source>
</evidence>
<feature type="active site" description="Phosphoserine intermediate" evidence="10 11">
    <location>
        <position position="81"/>
    </location>
</feature>
<dbReference type="SUPFAM" id="SSF64158">
    <property type="entry name" value="2,3-Bisphosphoglycerate-independent phosphoglycerate mutase, substrate-binding domain"/>
    <property type="match status" value="1"/>
</dbReference>
<evidence type="ECO:0000256" key="6">
    <source>
        <dbReference type="ARBA" id="ARBA00023152"/>
    </source>
</evidence>
<feature type="binding site" evidence="10 13">
    <location>
        <position position="81"/>
    </location>
    <ligand>
        <name>Mn(2+)</name>
        <dbReference type="ChEBI" id="CHEBI:29035"/>
        <label>2</label>
    </ligand>
</feature>
<dbReference type="GO" id="GO:0006096">
    <property type="term" value="P:glycolytic process"/>
    <property type="evidence" value="ECO:0007669"/>
    <property type="project" value="UniProtKB-UniRule"/>
</dbReference>
<evidence type="ECO:0000259" key="15">
    <source>
        <dbReference type="Pfam" id="PF06415"/>
    </source>
</evidence>
<keyword evidence="7 10" id="KW-0464">Manganese</keyword>
<evidence type="ECO:0000256" key="1">
    <source>
        <dbReference type="ARBA" id="ARBA00000370"/>
    </source>
</evidence>
<dbReference type="GO" id="GO:0005829">
    <property type="term" value="C:cytosol"/>
    <property type="evidence" value="ECO:0007669"/>
    <property type="project" value="TreeGrafter"/>
</dbReference>
<keyword evidence="5 10" id="KW-0479">Metal-binding</keyword>
<dbReference type="PANTHER" id="PTHR31637:SF0">
    <property type="entry name" value="2,3-BISPHOSPHOGLYCERATE-INDEPENDENT PHOSPHOGLYCERATE MUTASE"/>
    <property type="match status" value="1"/>
</dbReference>
<dbReference type="EMBL" id="FPBV01000011">
    <property type="protein sequence ID" value="SFU88095.1"/>
    <property type="molecule type" value="Genomic_DNA"/>
</dbReference>
<dbReference type="EC" id="5.4.2.12" evidence="4 10"/>
<dbReference type="NCBIfam" id="TIGR01307">
    <property type="entry name" value="pgm_bpd_ind"/>
    <property type="match status" value="1"/>
</dbReference>
<sequence>MTVGQHTWSSDPFERRRPPSGVGMVALIILDGFGLREETYGNAVAQARKPVFDALWAKYPHTTLKASEEAVGLPEGQFGNSEVGHSNIGAGRILYQDLTRINKDIETGAFFENPALRGAMEHVLRHGTALHLYGLVSDGGVHSHVRHLVALLQMAHRMRVPKVFVHAFLDGRDVDPHSGRQDIERLMAEMENLGTGRIATIQGRYYAMDRDNRWERTEKAYRAMVYGEGERATDPLQALEDSYRRSITDEFILPTVIVGEDGKPVGLIQDGDAVIMFNFRPDRAIQISRVFTNEDFREFDRGPKFPHVHYVCMTKFSELVGGTVAYQPVNLDNTAGEVFAQNGLRQLRIAETEKYPHVTFFFSGGREDPFPGEERVLIPSPKVATYDLKPEMSAYEVADVAVERIRSGEIDVMILNFANPDMVGHTGVMEAAVKAVEAVDECLGKVVDAVLAQGGIALVTADHGNADIMINPDGGPCTTHTLSRVPLIVTKPGIALQEGILADLAPTMLDLLGVAQPKEMTGHSLIVKS</sequence>
<evidence type="ECO:0000259" key="14">
    <source>
        <dbReference type="Pfam" id="PF01676"/>
    </source>
</evidence>
<organism evidence="16 17">
    <name type="scientific">Alicyclobacillus macrosporangiidus</name>
    <dbReference type="NCBI Taxonomy" id="392015"/>
    <lineage>
        <taxon>Bacteria</taxon>
        <taxon>Bacillati</taxon>
        <taxon>Bacillota</taxon>
        <taxon>Bacilli</taxon>
        <taxon>Bacillales</taxon>
        <taxon>Alicyclobacillaceae</taxon>
        <taxon>Alicyclobacillus</taxon>
    </lineage>
</organism>
<dbReference type="GO" id="GO:0006007">
    <property type="term" value="P:glucose catabolic process"/>
    <property type="evidence" value="ECO:0007669"/>
    <property type="project" value="InterPro"/>
</dbReference>
<dbReference type="HAMAP" id="MF_01038">
    <property type="entry name" value="GpmI"/>
    <property type="match status" value="1"/>
</dbReference>
<feature type="domain" description="Metalloenzyme" evidence="14">
    <location>
        <begin position="25"/>
        <end position="515"/>
    </location>
</feature>
<dbReference type="PANTHER" id="PTHR31637">
    <property type="entry name" value="2,3-BISPHOSPHOGLYCERATE-INDEPENDENT PHOSPHOGLYCERATE MUTASE"/>
    <property type="match status" value="1"/>
</dbReference>
<dbReference type="Pfam" id="PF06415">
    <property type="entry name" value="iPGM_N"/>
    <property type="match status" value="1"/>
</dbReference>
<keyword evidence="17" id="KW-1185">Reference proteome</keyword>
<feature type="binding site" evidence="10 12">
    <location>
        <position position="142"/>
    </location>
    <ligand>
        <name>substrate</name>
    </ligand>
</feature>
<dbReference type="UniPathway" id="UPA00109">
    <property type="reaction ID" value="UER00186"/>
</dbReference>
<keyword evidence="8 10" id="KW-0413">Isomerase</keyword>
<dbReference type="Pfam" id="PF01676">
    <property type="entry name" value="Metalloenzyme"/>
    <property type="match status" value="1"/>
</dbReference>
<dbReference type="STRING" id="392015.SAMN05421543_11199"/>
<evidence type="ECO:0000256" key="13">
    <source>
        <dbReference type="PIRSR" id="PIRSR001492-3"/>
    </source>
</evidence>
<protein>
    <recommendedName>
        <fullName evidence="9 10">2,3-bisphosphoglycerate-independent phosphoglycerate mutase</fullName>
        <shortName evidence="10">BPG-independent PGAM</shortName>
        <shortName evidence="10">Phosphoglyceromutase</shortName>
        <shortName evidence="10">iPGM</shortName>
        <ecNumber evidence="4 10">5.4.2.12</ecNumber>
    </recommendedName>
</protein>
<feature type="binding site" evidence="10 12">
    <location>
        <position position="210"/>
    </location>
    <ligand>
        <name>substrate</name>
    </ligand>
</feature>
<comment type="function">
    <text evidence="10">Catalyzes the interconversion of 2-phosphoglycerate and 3-phosphoglycerate.</text>
</comment>
<dbReference type="InterPro" id="IPR006124">
    <property type="entry name" value="Metalloenzyme"/>
</dbReference>
<feature type="binding site" evidence="10 13">
    <location>
        <position position="425"/>
    </location>
    <ligand>
        <name>Mn(2+)</name>
        <dbReference type="ChEBI" id="CHEBI:29035"/>
        <label>1</label>
    </ligand>
</feature>
<dbReference type="InterPro" id="IPR011258">
    <property type="entry name" value="BPG-indep_PGM_N"/>
</dbReference>
<dbReference type="GO" id="GO:0030145">
    <property type="term" value="F:manganese ion binding"/>
    <property type="evidence" value="ECO:0007669"/>
    <property type="project" value="UniProtKB-UniRule"/>
</dbReference>
<dbReference type="FunFam" id="3.40.1450.10:FF:000001">
    <property type="entry name" value="2,3-bisphosphoglycerate-independent phosphoglycerate mutase"/>
    <property type="match status" value="1"/>
</dbReference>
<dbReference type="eggNOG" id="COG0696">
    <property type="taxonomic scope" value="Bacteria"/>
</dbReference>
<dbReference type="InterPro" id="IPR036646">
    <property type="entry name" value="PGAM_B_sf"/>
</dbReference>
<dbReference type="PIRSF" id="PIRSF001492">
    <property type="entry name" value="IPGAM"/>
    <property type="match status" value="1"/>
</dbReference>
<name>A0A1I7JSF9_9BACL</name>
<feature type="binding site" evidence="10 13">
    <location>
        <position position="463"/>
    </location>
    <ligand>
        <name>Mn(2+)</name>
        <dbReference type="ChEBI" id="CHEBI:29035"/>
        <label>2</label>
    </ligand>
</feature>
<reference evidence="17" key="1">
    <citation type="submission" date="2016-10" db="EMBL/GenBank/DDBJ databases">
        <authorList>
            <person name="Varghese N."/>
        </authorList>
    </citation>
    <scope>NUCLEOTIDE SEQUENCE [LARGE SCALE GENOMIC DNA]</scope>
    <source>
        <strain evidence="17">DSM 17980</strain>
    </source>
</reference>
<dbReference type="AlphaFoldDB" id="A0A1I7JSF9"/>
<feature type="domain" description="BPG-independent PGAM N-terminal" evidence="15">
    <location>
        <begin position="101"/>
        <end position="317"/>
    </location>
</feature>
<dbReference type="GO" id="GO:0004619">
    <property type="term" value="F:phosphoglycerate mutase activity"/>
    <property type="evidence" value="ECO:0007669"/>
    <property type="project" value="UniProtKB-UniRule"/>
</dbReference>
<evidence type="ECO:0000256" key="4">
    <source>
        <dbReference type="ARBA" id="ARBA00012026"/>
    </source>
</evidence>
<dbReference type="InterPro" id="IPR017850">
    <property type="entry name" value="Alkaline_phosphatase_core_sf"/>
</dbReference>
<comment type="pathway">
    <text evidence="2 10">Carbohydrate degradation; glycolysis; pyruvate from D-glyceraldehyde 3-phosphate: step 3/5.</text>
</comment>
<dbReference type="Gene3D" id="3.40.720.10">
    <property type="entry name" value="Alkaline Phosphatase, subunit A"/>
    <property type="match status" value="1"/>
</dbReference>
<comment type="cofactor">
    <cofactor evidence="10">
        <name>Mn(2+)</name>
        <dbReference type="ChEBI" id="CHEBI:29035"/>
    </cofactor>
    <text evidence="10">Binds 2 manganese ions per subunit.</text>
</comment>
<feature type="binding site" evidence="10 12">
    <location>
        <begin position="280"/>
        <end position="283"/>
    </location>
    <ligand>
        <name>substrate</name>
    </ligand>
</feature>
<feature type="binding site" evidence="10 13">
    <location>
        <position position="480"/>
    </location>
    <ligand>
        <name>Mn(2+)</name>
        <dbReference type="ChEBI" id="CHEBI:29035"/>
        <label>1</label>
    </ligand>
</feature>
<evidence type="ECO:0000313" key="17">
    <source>
        <dbReference type="Proteomes" id="UP000183508"/>
    </source>
</evidence>
<feature type="binding site" evidence="10 13">
    <location>
        <position position="31"/>
    </location>
    <ligand>
        <name>Mn(2+)</name>
        <dbReference type="ChEBI" id="CHEBI:29035"/>
        <label>2</label>
    </ligand>
</feature>
<gene>
    <name evidence="10" type="primary">gpmI</name>
    <name evidence="16" type="ORF">SAMN05421543_11199</name>
</gene>
<dbReference type="InterPro" id="IPR005995">
    <property type="entry name" value="Pgm_bpd_ind"/>
</dbReference>
<evidence type="ECO:0000256" key="2">
    <source>
        <dbReference type="ARBA" id="ARBA00004798"/>
    </source>
</evidence>
<evidence type="ECO:0000256" key="12">
    <source>
        <dbReference type="PIRSR" id="PIRSR001492-2"/>
    </source>
</evidence>
<proteinExistence type="inferred from homology"/>
<feature type="binding site" evidence="10 12">
    <location>
        <begin position="172"/>
        <end position="173"/>
    </location>
    <ligand>
        <name>substrate</name>
    </ligand>
</feature>
<dbReference type="Proteomes" id="UP000183508">
    <property type="component" value="Unassembled WGS sequence"/>
</dbReference>
<evidence type="ECO:0000256" key="3">
    <source>
        <dbReference type="ARBA" id="ARBA00008819"/>
    </source>
</evidence>
<feature type="binding site" evidence="10 13">
    <location>
        <position position="421"/>
    </location>
    <ligand>
        <name>Mn(2+)</name>
        <dbReference type="ChEBI" id="CHEBI:29035"/>
        <label>1</label>
    </ligand>
</feature>
<feature type="binding site" evidence="10 12">
    <location>
        <position position="354"/>
    </location>
    <ligand>
        <name>substrate</name>
    </ligand>
</feature>
<comment type="similarity">
    <text evidence="3 10">Belongs to the BPG-independent phosphoglycerate mutase family.</text>
</comment>
<dbReference type="CDD" id="cd16010">
    <property type="entry name" value="iPGM"/>
    <property type="match status" value="1"/>
</dbReference>
<evidence type="ECO:0000256" key="10">
    <source>
        <dbReference type="HAMAP-Rule" id="MF_01038"/>
    </source>
</evidence>
<dbReference type="Gene3D" id="3.40.1450.10">
    <property type="entry name" value="BPG-independent phosphoglycerate mutase, domain B"/>
    <property type="match status" value="1"/>
</dbReference>
<evidence type="ECO:0000256" key="5">
    <source>
        <dbReference type="ARBA" id="ARBA00022723"/>
    </source>
</evidence>
<comment type="catalytic activity">
    <reaction evidence="1 10">
        <text>(2R)-2-phosphoglycerate = (2R)-3-phosphoglycerate</text>
        <dbReference type="Rhea" id="RHEA:15901"/>
        <dbReference type="ChEBI" id="CHEBI:58272"/>
        <dbReference type="ChEBI" id="CHEBI:58289"/>
        <dbReference type="EC" id="5.4.2.12"/>
    </reaction>
</comment>
<dbReference type="SUPFAM" id="SSF53649">
    <property type="entry name" value="Alkaline phosphatase-like"/>
    <property type="match status" value="1"/>
</dbReference>
<evidence type="ECO:0000256" key="9">
    <source>
        <dbReference type="ARBA" id="ARBA00071648"/>
    </source>
</evidence>
<comment type="subunit">
    <text evidence="10">Monomer.</text>
</comment>
<evidence type="ECO:0000256" key="11">
    <source>
        <dbReference type="PIRSR" id="PIRSR001492-1"/>
    </source>
</evidence>
<evidence type="ECO:0000256" key="8">
    <source>
        <dbReference type="ARBA" id="ARBA00023235"/>
    </source>
</evidence>
<evidence type="ECO:0000313" key="16">
    <source>
        <dbReference type="EMBL" id="SFU88095.1"/>
    </source>
</evidence>
<keyword evidence="6 10" id="KW-0324">Glycolysis</keyword>
<feature type="binding site" evidence="10 12">
    <location>
        <position position="204"/>
    </location>
    <ligand>
        <name>substrate</name>
    </ligand>
</feature>
<accession>A0A1I7JSF9</accession>
<feature type="binding site" evidence="10 13">
    <location>
        <position position="462"/>
    </location>
    <ligand>
        <name>Mn(2+)</name>
        <dbReference type="ChEBI" id="CHEBI:29035"/>
        <label>2</label>
    </ligand>
</feature>